<feature type="transmembrane region" description="Helical" evidence="8">
    <location>
        <begin position="62"/>
        <end position="82"/>
    </location>
</feature>
<name>B6IN26_RHOCS</name>
<feature type="transmembrane region" description="Helical" evidence="8">
    <location>
        <begin position="252"/>
        <end position="271"/>
    </location>
</feature>
<dbReference type="InterPro" id="IPR038770">
    <property type="entry name" value="Na+/solute_symporter_sf"/>
</dbReference>
<keyword evidence="4" id="KW-1003">Cell membrane</keyword>
<dbReference type="OrthoDB" id="9805563at2"/>
<reference evidence="9 10" key="1">
    <citation type="journal article" date="2010" name="BMC Genomics">
        <title>Metabolic flexibility revealed in the genome of the cyst-forming alpha-1 proteobacterium Rhodospirillum centenum.</title>
        <authorList>
            <person name="Lu Y.K."/>
            <person name="Marden J."/>
            <person name="Han M."/>
            <person name="Swingley W.D."/>
            <person name="Mastrian S.D."/>
            <person name="Chowdhury S.R."/>
            <person name="Hao J."/>
            <person name="Helmy T."/>
            <person name="Kim S."/>
            <person name="Kurdoglu A.A."/>
            <person name="Matthies H.J."/>
            <person name="Rollo D."/>
            <person name="Stothard P."/>
            <person name="Blankenship R.E."/>
            <person name="Bauer C.E."/>
            <person name="Touchman J.W."/>
        </authorList>
    </citation>
    <scope>NUCLEOTIDE SEQUENCE [LARGE SCALE GENOMIC DNA]</scope>
    <source>
        <strain evidence="10">ATCC 51521 / SW</strain>
    </source>
</reference>
<dbReference type="GO" id="GO:0055085">
    <property type="term" value="P:transmembrane transport"/>
    <property type="evidence" value="ECO:0007669"/>
    <property type="project" value="InterPro"/>
</dbReference>
<dbReference type="InterPro" id="IPR004776">
    <property type="entry name" value="Mem_transp_PIN-like"/>
</dbReference>
<evidence type="ECO:0000256" key="2">
    <source>
        <dbReference type="ARBA" id="ARBA00010145"/>
    </source>
</evidence>
<dbReference type="GO" id="GO:0005886">
    <property type="term" value="C:plasma membrane"/>
    <property type="evidence" value="ECO:0007669"/>
    <property type="project" value="UniProtKB-SubCell"/>
</dbReference>
<dbReference type="Gene3D" id="1.20.1530.20">
    <property type="match status" value="1"/>
</dbReference>
<sequence length="304" mass="30938">MITVVTALAPVFLLIVLGAWLRRSGLVQDGFWRPAEQLTYHLFFPALLIDSTARASFGGVDILGAGIALAGGVLAIALLTVLARPLLAKDGPAFTSVFQGTVRVNSFIALAVGAALYGTEGTALMALGVLWVVPLVNVLSVLALARWTGAATGGWPATLRLLATNPLILAVLIGGTLNAVGVPEIPVVSPLLKVLAAAALPLGLMAVGAGLDLPAVRRAGSKVLAASVGRLLVLPAITLGLAGLAGVTGRPLVVIVLYNAIPTAASAYVLARQMGGDHRLMAGIITAQTLAATLTLPLWLALLT</sequence>
<dbReference type="RefSeq" id="WP_012566709.1">
    <property type="nucleotide sequence ID" value="NC_011420.2"/>
</dbReference>
<keyword evidence="10" id="KW-1185">Reference proteome</keyword>
<evidence type="ECO:0000256" key="3">
    <source>
        <dbReference type="ARBA" id="ARBA00022448"/>
    </source>
</evidence>
<keyword evidence="5 8" id="KW-0812">Transmembrane</keyword>
<proteinExistence type="inferred from homology"/>
<evidence type="ECO:0000313" key="9">
    <source>
        <dbReference type="EMBL" id="ACI98923.1"/>
    </source>
</evidence>
<dbReference type="HOGENOM" id="CLU_056175_3_1_5"/>
<evidence type="ECO:0000313" key="10">
    <source>
        <dbReference type="Proteomes" id="UP000001591"/>
    </source>
</evidence>
<evidence type="ECO:0000256" key="7">
    <source>
        <dbReference type="ARBA" id="ARBA00023136"/>
    </source>
</evidence>
<feature type="transmembrane region" description="Helical" evidence="8">
    <location>
        <begin position="191"/>
        <end position="211"/>
    </location>
</feature>
<gene>
    <name evidence="9" type="ordered locus">RC1_1519</name>
</gene>
<comment type="subcellular location">
    <subcellularLocation>
        <location evidence="1">Cell membrane</location>
        <topology evidence="1">Multi-pass membrane protein</topology>
    </subcellularLocation>
</comment>
<comment type="similarity">
    <text evidence="2">Belongs to the auxin efflux carrier (TC 2.A.69) family.</text>
</comment>
<keyword evidence="3" id="KW-0813">Transport</keyword>
<organism evidence="9 10">
    <name type="scientific">Rhodospirillum centenum (strain ATCC 51521 / SW)</name>
    <dbReference type="NCBI Taxonomy" id="414684"/>
    <lineage>
        <taxon>Bacteria</taxon>
        <taxon>Pseudomonadati</taxon>
        <taxon>Pseudomonadota</taxon>
        <taxon>Alphaproteobacteria</taxon>
        <taxon>Rhodospirillales</taxon>
        <taxon>Rhodospirillaceae</taxon>
        <taxon>Rhodospirillum</taxon>
    </lineage>
</organism>
<evidence type="ECO:0000256" key="4">
    <source>
        <dbReference type="ARBA" id="ARBA00022475"/>
    </source>
</evidence>
<feature type="transmembrane region" description="Helical" evidence="8">
    <location>
        <begin position="123"/>
        <end position="145"/>
    </location>
</feature>
<evidence type="ECO:0000256" key="6">
    <source>
        <dbReference type="ARBA" id="ARBA00022989"/>
    </source>
</evidence>
<accession>B6IN26</accession>
<dbReference type="KEGG" id="rce:RC1_1519"/>
<dbReference type="Pfam" id="PF03547">
    <property type="entry name" value="Mem_trans"/>
    <property type="match status" value="1"/>
</dbReference>
<dbReference type="PANTHER" id="PTHR36838:SF4">
    <property type="entry name" value="AUXIN EFFLUX CARRIER FAMILY PROTEIN"/>
    <property type="match status" value="1"/>
</dbReference>
<dbReference type="EMBL" id="CP000613">
    <property type="protein sequence ID" value="ACI98923.1"/>
    <property type="molecule type" value="Genomic_DNA"/>
</dbReference>
<evidence type="ECO:0000256" key="5">
    <source>
        <dbReference type="ARBA" id="ARBA00022692"/>
    </source>
</evidence>
<evidence type="ECO:0000256" key="8">
    <source>
        <dbReference type="SAM" id="Phobius"/>
    </source>
</evidence>
<feature type="transmembrane region" description="Helical" evidence="8">
    <location>
        <begin position="280"/>
        <end position="302"/>
    </location>
</feature>
<feature type="transmembrane region" description="Helical" evidence="8">
    <location>
        <begin position="223"/>
        <end position="246"/>
    </location>
</feature>
<feature type="transmembrane region" description="Helical" evidence="8">
    <location>
        <begin position="157"/>
        <end position="179"/>
    </location>
</feature>
<keyword evidence="6 8" id="KW-1133">Transmembrane helix</keyword>
<dbReference type="STRING" id="414684.RC1_1519"/>
<dbReference type="eggNOG" id="COG0679">
    <property type="taxonomic scope" value="Bacteria"/>
</dbReference>
<evidence type="ECO:0000256" key="1">
    <source>
        <dbReference type="ARBA" id="ARBA00004651"/>
    </source>
</evidence>
<dbReference type="Proteomes" id="UP000001591">
    <property type="component" value="Chromosome"/>
</dbReference>
<dbReference type="PANTHER" id="PTHR36838">
    <property type="entry name" value="AUXIN EFFLUX CARRIER FAMILY PROTEIN"/>
    <property type="match status" value="1"/>
</dbReference>
<protein>
    <submittedName>
        <fullName evidence="9">Membrane transport protein, putative</fullName>
    </submittedName>
</protein>
<dbReference type="AlphaFoldDB" id="B6IN26"/>
<keyword evidence="7 8" id="KW-0472">Membrane</keyword>
<feature type="transmembrane region" description="Helical" evidence="8">
    <location>
        <begin position="94"/>
        <end position="117"/>
    </location>
</feature>